<dbReference type="PANTHER" id="PTHR38846">
    <property type="entry name" value="C3H1-TYPE DOMAIN-CONTAINING PROTEIN"/>
    <property type="match status" value="1"/>
</dbReference>
<accession>A0ABR3FHB2</accession>
<reference evidence="1 2" key="1">
    <citation type="submission" date="2024-02" db="EMBL/GenBank/DDBJ databases">
        <title>A draft genome for the cacao thread blight pathogen Marasmius crinis-equi.</title>
        <authorList>
            <person name="Cohen S.P."/>
            <person name="Baruah I.K."/>
            <person name="Amoako-Attah I."/>
            <person name="Bukari Y."/>
            <person name="Meinhardt L.W."/>
            <person name="Bailey B.A."/>
        </authorList>
    </citation>
    <scope>NUCLEOTIDE SEQUENCE [LARGE SCALE GENOMIC DNA]</scope>
    <source>
        <strain evidence="1 2">GH-76</strain>
    </source>
</reference>
<name>A0ABR3FHB2_9AGAR</name>
<keyword evidence="2" id="KW-1185">Reference proteome</keyword>
<organism evidence="1 2">
    <name type="scientific">Marasmius crinis-equi</name>
    <dbReference type="NCBI Taxonomy" id="585013"/>
    <lineage>
        <taxon>Eukaryota</taxon>
        <taxon>Fungi</taxon>
        <taxon>Dikarya</taxon>
        <taxon>Basidiomycota</taxon>
        <taxon>Agaricomycotina</taxon>
        <taxon>Agaricomycetes</taxon>
        <taxon>Agaricomycetidae</taxon>
        <taxon>Agaricales</taxon>
        <taxon>Marasmiineae</taxon>
        <taxon>Marasmiaceae</taxon>
        <taxon>Marasmius</taxon>
    </lineage>
</organism>
<evidence type="ECO:0000313" key="2">
    <source>
        <dbReference type="Proteomes" id="UP001465976"/>
    </source>
</evidence>
<gene>
    <name evidence="1" type="ORF">V5O48_007213</name>
</gene>
<protein>
    <submittedName>
        <fullName evidence="1">Uncharacterized protein</fullName>
    </submittedName>
</protein>
<sequence>MDAMTSTSPATLLAAFHTLAISEGVTNRKSESYKEKRRKFLIEKVQQGFISRFGANSSSLESWKLLLATIGIEGSDKFTSIKQCKESLMGKFINIVDLVDAANAGSAIKRPNPFPTAKALSNYIKGTGKVFPKGNAKANPLLRQFLIVVT</sequence>
<proteinExistence type="predicted"/>
<dbReference type="EMBL" id="JBAHYK010000371">
    <property type="protein sequence ID" value="KAL0574746.1"/>
    <property type="molecule type" value="Genomic_DNA"/>
</dbReference>
<comment type="caution">
    <text evidence="1">The sequence shown here is derived from an EMBL/GenBank/DDBJ whole genome shotgun (WGS) entry which is preliminary data.</text>
</comment>
<evidence type="ECO:0000313" key="1">
    <source>
        <dbReference type="EMBL" id="KAL0574746.1"/>
    </source>
</evidence>
<dbReference type="Proteomes" id="UP001465976">
    <property type="component" value="Unassembled WGS sequence"/>
</dbReference>
<dbReference type="PANTHER" id="PTHR38846:SF1">
    <property type="entry name" value="C3H1-TYPE DOMAIN-CONTAINING PROTEIN"/>
    <property type="match status" value="1"/>
</dbReference>